<dbReference type="InterPro" id="IPR038717">
    <property type="entry name" value="Tc1-like_DDE_dom"/>
</dbReference>
<dbReference type="PANTHER" id="PTHR48472:SF1">
    <property type="entry name" value="TC1-LIKE TRANSPOSASE DDE DOMAIN-CONTAINING PROTEIN"/>
    <property type="match status" value="1"/>
</dbReference>
<dbReference type="PANTHER" id="PTHR48472">
    <property type="entry name" value="TC1-LIKE TRANSPOSASE DDE DOMAIN-CONTAINING PROTEIN"/>
    <property type="match status" value="1"/>
</dbReference>
<evidence type="ECO:0000313" key="2">
    <source>
        <dbReference type="EMBL" id="KAG2945059.1"/>
    </source>
</evidence>
<sequence length="338" mass="37506">MSPHPASARARFLASYRTGGGWMLVAANNGITHTHTHTSTARRIVDAGCVELLSRGGARSSNVKCTPEIEAALEEYLGENCTYTLNVMRDMVRFDFGVELSTSTISNKLIGKLYTTKNVRVEPMTCNNAANKAKRMEFAKELHKHMDAGDIIVYYDETNYNVYCKRSQGRAKKGERATVVLPPSKGANLQRGSICMDVNADFVNEIYDKVKASPTFQEHFQGKKVVVVLDNAPAHNQTEENDDLVLLRLAPYSPMCNPTEGCFSVFKAKIKVHLALSREELVAARPRGTIAAARMEILEHAAMRCIGCMDLRLVNKMALHCQHAVAAAERMEDMQYST</sequence>
<evidence type="ECO:0000313" key="3">
    <source>
        <dbReference type="Proteomes" id="UP000736787"/>
    </source>
</evidence>
<gene>
    <name evidence="2" type="ORF">PC117_g8768</name>
</gene>
<evidence type="ECO:0000259" key="1">
    <source>
        <dbReference type="Pfam" id="PF13358"/>
    </source>
</evidence>
<organism evidence="2 3">
    <name type="scientific">Phytophthora cactorum</name>
    <dbReference type="NCBI Taxonomy" id="29920"/>
    <lineage>
        <taxon>Eukaryota</taxon>
        <taxon>Sar</taxon>
        <taxon>Stramenopiles</taxon>
        <taxon>Oomycota</taxon>
        <taxon>Peronosporomycetes</taxon>
        <taxon>Peronosporales</taxon>
        <taxon>Peronosporaceae</taxon>
        <taxon>Phytophthora</taxon>
    </lineage>
</organism>
<name>A0A8T1DZ13_9STRA</name>
<dbReference type="SUPFAM" id="SSF46689">
    <property type="entry name" value="Homeodomain-like"/>
    <property type="match status" value="1"/>
</dbReference>
<accession>A0A8T1DZ13</accession>
<dbReference type="AlphaFoldDB" id="A0A8T1DZ13"/>
<reference evidence="2" key="1">
    <citation type="submission" date="2018-10" db="EMBL/GenBank/DDBJ databases">
        <title>Effector identification in a new, highly contiguous assembly of the strawberry crown rot pathogen Phytophthora cactorum.</title>
        <authorList>
            <person name="Armitage A.D."/>
            <person name="Nellist C.F."/>
            <person name="Bates H."/>
            <person name="Vickerstaff R.J."/>
            <person name="Harrison R.J."/>
        </authorList>
    </citation>
    <scope>NUCLEOTIDE SEQUENCE</scope>
    <source>
        <strain evidence="2">4040</strain>
    </source>
</reference>
<dbReference type="GO" id="GO:0003676">
    <property type="term" value="F:nucleic acid binding"/>
    <property type="evidence" value="ECO:0007669"/>
    <property type="project" value="InterPro"/>
</dbReference>
<dbReference type="InterPro" id="IPR009057">
    <property type="entry name" value="Homeodomain-like_sf"/>
</dbReference>
<comment type="caution">
    <text evidence="2">The sequence shown here is derived from an EMBL/GenBank/DDBJ whole genome shotgun (WGS) entry which is preliminary data.</text>
</comment>
<dbReference type="Pfam" id="PF13358">
    <property type="entry name" value="DDE_3"/>
    <property type="match status" value="1"/>
</dbReference>
<feature type="domain" description="Tc1-like transposase DDE" evidence="1">
    <location>
        <begin position="152"/>
        <end position="281"/>
    </location>
</feature>
<protein>
    <recommendedName>
        <fullName evidence="1">Tc1-like transposase DDE domain-containing protein</fullName>
    </recommendedName>
</protein>
<dbReference type="Gene3D" id="3.30.420.10">
    <property type="entry name" value="Ribonuclease H-like superfamily/Ribonuclease H"/>
    <property type="match status" value="1"/>
</dbReference>
<dbReference type="VEuPathDB" id="FungiDB:PC110_g15970"/>
<dbReference type="EMBL" id="RCMK01000194">
    <property type="protein sequence ID" value="KAG2945059.1"/>
    <property type="molecule type" value="Genomic_DNA"/>
</dbReference>
<dbReference type="VEuPathDB" id="FungiDB:PC110_g8099"/>
<proteinExistence type="predicted"/>
<dbReference type="InterPro" id="IPR036397">
    <property type="entry name" value="RNaseH_sf"/>
</dbReference>
<dbReference type="Proteomes" id="UP000736787">
    <property type="component" value="Unassembled WGS sequence"/>
</dbReference>